<dbReference type="InterPro" id="IPR021124">
    <property type="entry name" value="CRISPR-assoc_prot_Cas5"/>
</dbReference>
<reference evidence="2 3" key="1">
    <citation type="submission" date="2017-04" db="EMBL/GenBank/DDBJ databases">
        <authorList>
            <person name="Afonso C.L."/>
            <person name="Miller P.J."/>
            <person name="Scott M.A."/>
            <person name="Spackman E."/>
            <person name="Goraichik I."/>
            <person name="Dimitrov K.M."/>
            <person name="Suarez D.L."/>
            <person name="Swayne D.E."/>
        </authorList>
    </citation>
    <scope>NUCLEOTIDE SEQUENCE [LARGE SCALE GENOMIC DNA]</scope>
    <source>
        <strain evidence="2 3">DSM 3385</strain>
    </source>
</reference>
<dbReference type="Pfam" id="PF09704">
    <property type="entry name" value="Cas_Cas5d"/>
    <property type="match status" value="1"/>
</dbReference>
<name>A0A1W2C027_9BACT</name>
<dbReference type="Gene3D" id="3.30.70.2660">
    <property type="match status" value="1"/>
</dbReference>
<proteinExistence type="predicted"/>
<dbReference type="AlphaFoldDB" id="A0A1W2C027"/>
<organism evidence="2 3">
    <name type="scientific">Desulfocicer vacuolatum DSM 3385</name>
    <dbReference type="NCBI Taxonomy" id="1121400"/>
    <lineage>
        <taxon>Bacteria</taxon>
        <taxon>Pseudomonadati</taxon>
        <taxon>Thermodesulfobacteriota</taxon>
        <taxon>Desulfobacteria</taxon>
        <taxon>Desulfobacterales</taxon>
        <taxon>Desulfobacteraceae</taxon>
        <taxon>Desulfocicer</taxon>
    </lineage>
</organism>
<protein>
    <submittedName>
        <fullName evidence="2">CRISPR-associated protein Cas5h</fullName>
    </submittedName>
</protein>
<keyword evidence="3" id="KW-1185">Reference proteome</keyword>
<accession>A0A1W2C027</accession>
<evidence type="ECO:0000313" key="3">
    <source>
        <dbReference type="Proteomes" id="UP000192418"/>
    </source>
</evidence>
<dbReference type="InterPro" id="IPR013422">
    <property type="entry name" value="CRISPR-assoc_prot_Cas5_N"/>
</dbReference>
<dbReference type="OrthoDB" id="1805474at2"/>
<dbReference type="STRING" id="1121400.SAMN02746065_11034"/>
<keyword evidence="1" id="KW-0051">Antiviral defense</keyword>
<dbReference type="GO" id="GO:0051607">
    <property type="term" value="P:defense response to virus"/>
    <property type="evidence" value="ECO:0007669"/>
    <property type="project" value="UniProtKB-KW"/>
</dbReference>
<dbReference type="EMBL" id="FWXY01000010">
    <property type="protein sequence ID" value="SMC78451.1"/>
    <property type="molecule type" value="Genomic_DNA"/>
</dbReference>
<dbReference type="Proteomes" id="UP000192418">
    <property type="component" value="Unassembled WGS sequence"/>
</dbReference>
<evidence type="ECO:0000256" key="1">
    <source>
        <dbReference type="ARBA" id="ARBA00023118"/>
    </source>
</evidence>
<dbReference type="RefSeq" id="WP_084069200.1">
    <property type="nucleotide sequence ID" value="NZ_FWXY01000010.1"/>
</dbReference>
<dbReference type="NCBIfam" id="TIGR02593">
    <property type="entry name" value="CRISPR_cas5"/>
    <property type="match status" value="1"/>
</dbReference>
<evidence type="ECO:0000313" key="2">
    <source>
        <dbReference type="EMBL" id="SMC78451.1"/>
    </source>
</evidence>
<dbReference type="GO" id="GO:0043571">
    <property type="term" value="P:maintenance of CRISPR repeat elements"/>
    <property type="evidence" value="ECO:0007669"/>
    <property type="project" value="InterPro"/>
</dbReference>
<sequence>MFCLKIWSRFGAFRDPLTITQNLSFPIPPKTTVGGMLAAVLGIDYSDYFNDPEYFNFSYSLIMTRPIRKKSFAQNYVADYTKGSEIKFNAIADYGKKQNKYKALVEKQTFLEEKKEPTKAEERFLSTAGDKIQTAKTVVDKSMDKCAQIMGKGFRSPKPIFRELLMDPEYLIFIKDFKYEKQIISKLKNHETSFSFYMGNSEFPANYGFIHHTCKKIKSDTRHSFTAKGTDIQFEADKKYTTVFMATRSCGQREYRNYQHIVICDNPILMKKETPVYCMDCREGQFHCEFI</sequence>
<gene>
    <name evidence="2" type="ORF">SAMN02746065_11034</name>
</gene>